<dbReference type="GO" id="GO:0043022">
    <property type="term" value="F:ribosome binding"/>
    <property type="evidence" value="ECO:0007669"/>
    <property type="project" value="TreeGrafter"/>
</dbReference>
<dbReference type="EMBL" id="CM007384">
    <property type="protein sequence ID" value="ONK72478.1"/>
    <property type="molecule type" value="Genomic_DNA"/>
</dbReference>
<gene>
    <name evidence="1" type="ORF">A4U43_C04F19850</name>
</gene>
<proteinExistence type="predicted"/>
<dbReference type="GO" id="GO:0051083">
    <property type="term" value="P:'de novo' cotranslational protein folding"/>
    <property type="evidence" value="ECO:0007669"/>
    <property type="project" value="TreeGrafter"/>
</dbReference>
<accession>A0A5P1F2A1</accession>
<dbReference type="Gramene" id="ONK72478">
    <property type="protein sequence ID" value="ONK72478"/>
    <property type="gene ID" value="A4U43_C04F19850"/>
</dbReference>
<dbReference type="PANTHER" id="PTHR30560:SF5">
    <property type="entry name" value="OS09G0515400 PROTEIN"/>
    <property type="match status" value="1"/>
</dbReference>
<dbReference type="GO" id="GO:0003755">
    <property type="term" value="F:peptidyl-prolyl cis-trans isomerase activity"/>
    <property type="evidence" value="ECO:0007669"/>
    <property type="project" value="TreeGrafter"/>
</dbReference>
<dbReference type="GO" id="GO:0015031">
    <property type="term" value="P:protein transport"/>
    <property type="evidence" value="ECO:0007669"/>
    <property type="project" value="InterPro"/>
</dbReference>
<organism evidence="1 2">
    <name type="scientific">Asparagus officinalis</name>
    <name type="common">Garden asparagus</name>
    <dbReference type="NCBI Taxonomy" id="4686"/>
    <lineage>
        <taxon>Eukaryota</taxon>
        <taxon>Viridiplantae</taxon>
        <taxon>Streptophyta</taxon>
        <taxon>Embryophyta</taxon>
        <taxon>Tracheophyta</taxon>
        <taxon>Spermatophyta</taxon>
        <taxon>Magnoliopsida</taxon>
        <taxon>Liliopsida</taxon>
        <taxon>Asparagales</taxon>
        <taxon>Asparagaceae</taxon>
        <taxon>Asparagoideae</taxon>
        <taxon>Asparagus</taxon>
    </lineage>
</organism>
<dbReference type="Proteomes" id="UP000243459">
    <property type="component" value="Chromosome 4"/>
</dbReference>
<dbReference type="InterPro" id="IPR005215">
    <property type="entry name" value="Trig_fac"/>
</dbReference>
<dbReference type="OMA" id="EFCFDAM"/>
<sequence>MEAAARTLFMGLNPEVRVDASGSKTQAIFDDVFSKLVEAAQPIPGFKRLKGGIMSHFAMLQEGLKVSKDLRVEQSYEELEQIFVPGKEFGFDAAIQLQENKKMQI</sequence>
<dbReference type="PANTHER" id="PTHR30560">
    <property type="entry name" value="TRIGGER FACTOR CHAPERONE AND PEPTIDYL-PROLYL CIS/TRANS ISOMERASE"/>
    <property type="match status" value="1"/>
</dbReference>
<protein>
    <submittedName>
        <fullName evidence="1">Uncharacterized protein</fullName>
    </submittedName>
</protein>
<dbReference type="AlphaFoldDB" id="A0A5P1F2A1"/>
<evidence type="ECO:0000313" key="1">
    <source>
        <dbReference type="EMBL" id="ONK72478.1"/>
    </source>
</evidence>
<dbReference type="GO" id="GO:0044183">
    <property type="term" value="F:protein folding chaperone"/>
    <property type="evidence" value="ECO:0007669"/>
    <property type="project" value="TreeGrafter"/>
</dbReference>
<name>A0A5P1F2A1_ASPOF</name>
<dbReference type="GO" id="GO:0043335">
    <property type="term" value="P:protein unfolding"/>
    <property type="evidence" value="ECO:0007669"/>
    <property type="project" value="TreeGrafter"/>
</dbReference>
<evidence type="ECO:0000313" key="2">
    <source>
        <dbReference type="Proteomes" id="UP000243459"/>
    </source>
</evidence>
<keyword evidence="2" id="KW-1185">Reference proteome</keyword>
<reference evidence="2" key="1">
    <citation type="journal article" date="2017" name="Nat. Commun.">
        <title>The asparagus genome sheds light on the origin and evolution of a young Y chromosome.</title>
        <authorList>
            <person name="Harkess A."/>
            <person name="Zhou J."/>
            <person name="Xu C."/>
            <person name="Bowers J.E."/>
            <person name="Van der Hulst R."/>
            <person name="Ayyampalayam S."/>
            <person name="Mercati F."/>
            <person name="Riccardi P."/>
            <person name="McKain M.R."/>
            <person name="Kakrana A."/>
            <person name="Tang H."/>
            <person name="Ray J."/>
            <person name="Groenendijk J."/>
            <person name="Arikit S."/>
            <person name="Mathioni S.M."/>
            <person name="Nakano M."/>
            <person name="Shan H."/>
            <person name="Telgmann-Rauber A."/>
            <person name="Kanno A."/>
            <person name="Yue Z."/>
            <person name="Chen H."/>
            <person name="Li W."/>
            <person name="Chen Y."/>
            <person name="Xu X."/>
            <person name="Zhang Y."/>
            <person name="Luo S."/>
            <person name="Chen H."/>
            <person name="Gao J."/>
            <person name="Mao Z."/>
            <person name="Pires J.C."/>
            <person name="Luo M."/>
            <person name="Kudrna D."/>
            <person name="Wing R.A."/>
            <person name="Meyers B.C."/>
            <person name="Yi K."/>
            <person name="Kong H."/>
            <person name="Lavrijsen P."/>
            <person name="Sunseri F."/>
            <person name="Falavigna A."/>
            <person name="Ye Y."/>
            <person name="Leebens-Mack J.H."/>
            <person name="Chen G."/>
        </authorList>
    </citation>
    <scope>NUCLEOTIDE SEQUENCE [LARGE SCALE GENOMIC DNA]</scope>
    <source>
        <strain evidence="2">cv. DH0086</strain>
    </source>
</reference>